<dbReference type="SUPFAM" id="SSF55961">
    <property type="entry name" value="Bet v1-like"/>
    <property type="match status" value="1"/>
</dbReference>
<feature type="chain" id="PRO_5046927564" description="ATPase" evidence="1">
    <location>
        <begin position="19"/>
        <end position="170"/>
    </location>
</feature>
<keyword evidence="1" id="KW-0732">Signal</keyword>
<evidence type="ECO:0000313" key="2">
    <source>
        <dbReference type="EMBL" id="GGB77474.1"/>
    </source>
</evidence>
<protein>
    <recommendedName>
        <fullName evidence="4">ATPase</fullName>
    </recommendedName>
</protein>
<dbReference type="RefSeq" id="WP_143434492.1">
    <property type="nucleotide sequence ID" value="NZ_BMKF01000002.1"/>
</dbReference>
<dbReference type="CDD" id="cd07814">
    <property type="entry name" value="SRPBCC_CalC_Aha1-like"/>
    <property type="match status" value="1"/>
</dbReference>
<keyword evidence="3" id="KW-1185">Reference proteome</keyword>
<accession>A0ABQ1JWP1</accession>
<dbReference type="InterPro" id="IPR023393">
    <property type="entry name" value="START-like_dom_sf"/>
</dbReference>
<dbReference type="Gene3D" id="3.30.530.20">
    <property type="match status" value="1"/>
</dbReference>
<gene>
    <name evidence="2" type="ORF">GCM10011503_27820</name>
</gene>
<dbReference type="EMBL" id="BMKF01000002">
    <property type="protein sequence ID" value="GGB77474.1"/>
    <property type="molecule type" value="Genomic_DNA"/>
</dbReference>
<evidence type="ECO:0000313" key="3">
    <source>
        <dbReference type="Proteomes" id="UP000628854"/>
    </source>
</evidence>
<organism evidence="2 3">
    <name type="scientific">Henriciella pelagia</name>
    <dbReference type="NCBI Taxonomy" id="1977912"/>
    <lineage>
        <taxon>Bacteria</taxon>
        <taxon>Pseudomonadati</taxon>
        <taxon>Pseudomonadota</taxon>
        <taxon>Alphaproteobacteria</taxon>
        <taxon>Hyphomonadales</taxon>
        <taxon>Hyphomonadaceae</taxon>
        <taxon>Henriciella</taxon>
    </lineage>
</organism>
<dbReference type="Proteomes" id="UP000628854">
    <property type="component" value="Unassembled WGS sequence"/>
</dbReference>
<sequence length="170" mass="18393">MKYAIIAVTMGAALPASAEIVAATPDHYTLRHEAVSTLSPEDMWERLIEPDTWWHPDHTYSGSAENLWLNPNAGGPWMESWDGNVVEHGRVLSLIEGEMLRLDAPFGPLQGMAVNVVWTITIEPDGDGTRITFDEIANGSSASGLDKIAPAVDGVKQQAMARLVDPGTTN</sequence>
<evidence type="ECO:0000256" key="1">
    <source>
        <dbReference type="SAM" id="SignalP"/>
    </source>
</evidence>
<proteinExistence type="predicted"/>
<reference evidence="3" key="1">
    <citation type="journal article" date="2019" name="Int. J. Syst. Evol. Microbiol.">
        <title>The Global Catalogue of Microorganisms (GCM) 10K type strain sequencing project: providing services to taxonomists for standard genome sequencing and annotation.</title>
        <authorList>
            <consortium name="The Broad Institute Genomics Platform"/>
            <consortium name="The Broad Institute Genome Sequencing Center for Infectious Disease"/>
            <person name="Wu L."/>
            <person name="Ma J."/>
        </authorList>
    </citation>
    <scope>NUCLEOTIDE SEQUENCE [LARGE SCALE GENOMIC DNA]</scope>
    <source>
        <strain evidence="3">CGMCC 1.15928</strain>
    </source>
</reference>
<feature type="signal peptide" evidence="1">
    <location>
        <begin position="1"/>
        <end position="18"/>
    </location>
</feature>
<evidence type="ECO:0008006" key="4">
    <source>
        <dbReference type="Google" id="ProtNLM"/>
    </source>
</evidence>
<name>A0ABQ1JWP1_9PROT</name>
<comment type="caution">
    <text evidence="2">The sequence shown here is derived from an EMBL/GenBank/DDBJ whole genome shotgun (WGS) entry which is preliminary data.</text>
</comment>